<dbReference type="EMBL" id="JBHSAP010000007">
    <property type="protein sequence ID" value="MFC4076247.1"/>
    <property type="molecule type" value="Genomic_DNA"/>
</dbReference>
<dbReference type="PANTHER" id="PTHR42954">
    <property type="entry name" value="FE(2+) TRANSPORT PROTEIN A"/>
    <property type="match status" value="1"/>
</dbReference>
<reference evidence="4" key="1">
    <citation type="journal article" date="2019" name="Int. J. Syst. Evol. Microbiol.">
        <title>The Global Catalogue of Microorganisms (GCM) 10K type strain sequencing project: providing services to taxonomists for standard genome sequencing and annotation.</title>
        <authorList>
            <consortium name="The Broad Institute Genomics Platform"/>
            <consortium name="The Broad Institute Genome Sequencing Center for Infectious Disease"/>
            <person name="Wu L."/>
            <person name="Ma J."/>
        </authorList>
    </citation>
    <scope>NUCLEOTIDE SEQUENCE [LARGE SCALE GENOMIC DNA]</scope>
    <source>
        <strain evidence="4">IBRC-M 10813</strain>
    </source>
</reference>
<feature type="domain" description="Ferrous iron transporter FeoA-like" evidence="2">
    <location>
        <begin position="17"/>
        <end position="89"/>
    </location>
</feature>
<keyword evidence="4" id="KW-1185">Reference proteome</keyword>
<dbReference type="InterPro" id="IPR007167">
    <property type="entry name" value="Fe-transptr_FeoA-like"/>
</dbReference>
<protein>
    <submittedName>
        <fullName evidence="3">Ferrous iron transport protein A</fullName>
    </submittedName>
</protein>
<dbReference type="Proteomes" id="UP001595843">
    <property type="component" value="Unassembled WGS sequence"/>
</dbReference>
<sequence length="91" mass="10217">MIKLIMIIIMQLGGCPLMLSECAVGTRGRVVDVRVKKTFRNRVLDLGLTPGTEVEVVRKALLGDPIILRFRGYQMGFRKNDVKGIRIDTES</sequence>
<dbReference type="InterPro" id="IPR008988">
    <property type="entry name" value="Transcriptional_repressor_C"/>
</dbReference>
<dbReference type="InterPro" id="IPR038157">
    <property type="entry name" value="FeoA_core_dom"/>
</dbReference>
<evidence type="ECO:0000313" key="4">
    <source>
        <dbReference type="Proteomes" id="UP001595843"/>
    </source>
</evidence>
<keyword evidence="1" id="KW-0408">Iron</keyword>
<accession>A0ABV8JBH2</accession>
<dbReference type="InterPro" id="IPR052713">
    <property type="entry name" value="FeoA"/>
</dbReference>
<dbReference type="PANTHER" id="PTHR42954:SF2">
    <property type="entry name" value="FE(2+) TRANSPORT PROTEIN A"/>
    <property type="match status" value="1"/>
</dbReference>
<organism evidence="3 4">
    <name type="scientific">Salinithrix halophila</name>
    <dbReference type="NCBI Taxonomy" id="1485204"/>
    <lineage>
        <taxon>Bacteria</taxon>
        <taxon>Bacillati</taxon>
        <taxon>Bacillota</taxon>
        <taxon>Bacilli</taxon>
        <taxon>Bacillales</taxon>
        <taxon>Thermoactinomycetaceae</taxon>
        <taxon>Salinithrix</taxon>
    </lineage>
</organism>
<dbReference type="SUPFAM" id="SSF50037">
    <property type="entry name" value="C-terminal domain of transcriptional repressors"/>
    <property type="match status" value="1"/>
</dbReference>
<evidence type="ECO:0000313" key="3">
    <source>
        <dbReference type="EMBL" id="MFC4076247.1"/>
    </source>
</evidence>
<gene>
    <name evidence="3" type="ORF">ACFOUO_05415</name>
</gene>
<name>A0ABV8JBH2_9BACL</name>
<proteinExistence type="predicted"/>
<comment type="caution">
    <text evidence="3">The sequence shown here is derived from an EMBL/GenBank/DDBJ whole genome shotgun (WGS) entry which is preliminary data.</text>
</comment>
<dbReference type="Gene3D" id="2.30.30.90">
    <property type="match status" value="1"/>
</dbReference>
<dbReference type="Pfam" id="PF04023">
    <property type="entry name" value="FeoA"/>
    <property type="match status" value="1"/>
</dbReference>
<dbReference type="SMART" id="SM00899">
    <property type="entry name" value="FeoA"/>
    <property type="match status" value="1"/>
</dbReference>
<evidence type="ECO:0000256" key="1">
    <source>
        <dbReference type="ARBA" id="ARBA00023004"/>
    </source>
</evidence>
<evidence type="ECO:0000259" key="2">
    <source>
        <dbReference type="SMART" id="SM00899"/>
    </source>
</evidence>